<keyword evidence="1" id="KW-0472">Membrane</keyword>
<evidence type="ECO:0000256" key="1">
    <source>
        <dbReference type="SAM" id="Phobius"/>
    </source>
</evidence>
<keyword evidence="3" id="KW-1185">Reference proteome</keyword>
<sequence length="210" mass="24422">MEVLSLLLNKSKVSKTIKKFKVNKMKKIIKYAFLTIISLSILVIGYFFSKCNNINIDENLENSSGINNLNSKVFDQAFIMFDSAKVRTDFEIFEKEDDTVNFNFDVHKSPNSENIYSMTFNSGDGFSGVNVHILKYRNFSYTSIESYNDNKSMFDFLKFDRYTLKKQKLTLNKSQYKKGDSIFGKIELQIKFNPTDSIFTSKGYFRSIIE</sequence>
<accession>A0A085ZAE5</accession>
<keyword evidence="1" id="KW-1133">Transmembrane helix</keyword>
<evidence type="ECO:0000313" key="2">
    <source>
        <dbReference type="EMBL" id="KFF01409.1"/>
    </source>
</evidence>
<keyword evidence="1" id="KW-0812">Transmembrane</keyword>
<organism evidence="2 3">
    <name type="scientific">Chryseobacterium formosense</name>
    <dbReference type="NCBI Taxonomy" id="236814"/>
    <lineage>
        <taxon>Bacteria</taxon>
        <taxon>Pseudomonadati</taxon>
        <taxon>Bacteroidota</taxon>
        <taxon>Flavobacteriia</taxon>
        <taxon>Flavobacteriales</taxon>
        <taxon>Weeksellaceae</taxon>
        <taxon>Chryseobacterium group</taxon>
        <taxon>Chryseobacterium</taxon>
    </lineage>
</organism>
<dbReference type="Proteomes" id="UP000028713">
    <property type="component" value="Unassembled WGS sequence"/>
</dbReference>
<dbReference type="RefSeq" id="WP_034676771.1">
    <property type="nucleotide sequence ID" value="NZ_FPAP01000001.1"/>
</dbReference>
<name>A0A085ZAE5_9FLAO</name>
<gene>
    <name evidence="2" type="ORF">IX39_12645</name>
</gene>
<dbReference type="AlphaFoldDB" id="A0A085ZAE5"/>
<feature type="transmembrane region" description="Helical" evidence="1">
    <location>
        <begin position="28"/>
        <end position="48"/>
    </location>
</feature>
<comment type="caution">
    <text evidence="2">The sequence shown here is derived from an EMBL/GenBank/DDBJ whole genome shotgun (WGS) entry which is preliminary data.</text>
</comment>
<dbReference type="EMBL" id="JPRP01000001">
    <property type="protein sequence ID" value="KFF01409.1"/>
    <property type="molecule type" value="Genomic_DNA"/>
</dbReference>
<evidence type="ECO:0000313" key="3">
    <source>
        <dbReference type="Proteomes" id="UP000028713"/>
    </source>
</evidence>
<dbReference type="eggNOG" id="ENOG5033VY8">
    <property type="taxonomic scope" value="Bacteria"/>
</dbReference>
<proteinExistence type="predicted"/>
<protein>
    <submittedName>
        <fullName evidence="2">Uncharacterized protein</fullName>
    </submittedName>
</protein>
<reference evidence="2 3" key="1">
    <citation type="submission" date="2014-07" db="EMBL/GenBank/DDBJ databases">
        <title>Genome of Chryseobacterium formosense LMG 24722.</title>
        <authorList>
            <person name="Pipes S.E."/>
            <person name="Stropko S.J."/>
            <person name="Newman J.D."/>
        </authorList>
    </citation>
    <scope>NUCLEOTIDE SEQUENCE [LARGE SCALE GENOMIC DNA]</scope>
    <source>
        <strain evidence="2 3">LMG 24722</strain>
    </source>
</reference>